<protein>
    <submittedName>
        <fullName evidence="1">Uncharacterized protein</fullName>
    </submittedName>
</protein>
<gene>
    <name evidence="1" type="ORF">S06H3_13901</name>
</gene>
<organism evidence="1">
    <name type="scientific">marine sediment metagenome</name>
    <dbReference type="NCBI Taxonomy" id="412755"/>
    <lineage>
        <taxon>unclassified sequences</taxon>
        <taxon>metagenomes</taxon>
        <taxon>ecological metagenomes</taxon>
    </lineage>
</organism>
<dbReference type="AlphaFoldDB" id="X1LC94"/>
<dbReference type="EMBL" id="BARV01006788">
    <property type="protein sequence ID" value="GAI16927.1"/>
    <property type="molecule type" value="Genomic_DNA"/>
</dbReference>
<reference evidence="1" key="1">
    <citation type="journal article" date="2014" name="Front. Microbiol.">
        <title>High frequency of phylogenetically diverse reductive dehalogenase-homologous genes in deep subseafloor sedimentary metagenomes.</title>
        <authorList>
            <person name="Kawai M."/>
            <person name="Futagami T."/>
            <person name="Toyoda A."/>
            <person name="Takaki Y."/>
            <person name="Nishi S."/>
            <person name="Hori S."/>
            <person name="Arai W."/>
            <person name="Tsubouchi T."/>
            <person name="Morono Y."/>
            <person name="Uchiyama I."/>
            <person name="Ito T."/>
            <person name="Fujiyama A."/>
            <person name="Inagaki F."/>
            <person name="Takami H."/>
        </authorList>
    </citation>
    <scope>NUCLEOTIDE SEQUENCE</scope>
    <source>
        <strain evidence="1">Expedition CK06-06</strain>
    </source>
</reference>
<name>X1LC94_9ZZZZ</name>
<accession>X1LC94</accession>
<evidence type="ECO:0000313" key="1">
    <source>
        <dbReference type="EMBL" id="GAI16927.1"/>
    </source>
</evidence>
<sequence length="58" mass="6746">MSDVKNENTKVEVGTGYDEDVYQPIPVEKRVSWPTMMMIFIGMWVKVTLPPIPKRLLH</sequence>
<proteinExistence type="predicted"/>
<comment type="caution">
    <text evidence="1">The sequence shown here is derived from an EMBL/GenBank/DDBJ whole genome shotgun (WGS) entry which is preliminary data.</text>
</comment>